<dbReference type="Proteomes" id="UP000053268">
    <property type="component" value="Unassembled WGS sequence"/>
</dbReference>
<proteinExistence type="predicted"/>
<sequence length="49" mass="5069">MLSSMFQRCGAGGRCTGIMGASVSVALRRGIAMSQLALYPPHTAKPSSN</sequence>
<dbReference type="EMBL" id="KQ459011">
    <property type="protein sequence ID" value="KPJ04351.1"/>
    <property type="molecule type" value="Genomic_DNA"/>
</dbReference>
<evidence type="ECO:0000313" key="2">
    <source>
        <dbReference type="Proteomes" id="UP000053268"/>
    </source>
</evidence>
<protein>
    <submittedName>
        <fullName evidence="1">Uncharacterized protein</fullName>
    </submittedName>
</protein>
<organism evidence="1 2">
    <name type="scientific">Papilio xuthus</name>
    <name type="common">Asian swallowtail butterfly</name>
    <dbReference type="NCBI Taxonomy" id="66420"/>
    <lineage>
        <taxon>Eukaryota</taxon>
        <taxon>Metazoa</taxon>
        <taxon>Ecdysozoa</taxon>
        <taxon>Arthropoda</taxon>
        <taxon>Hexapoda</taxon>
        <taxon>Insecta</taxon>
        <taxon>Pterygota</taxon>
        <taxon>Neoptera</taxon>
        <taxon>Endopterygota</taxon>
        <taxon>Lepidoptera</taxon>
        <taxon>Glossata</taxon>
        <taxon>Ditrysia</taxon>
        <taxon>Papilionoidea</taxon>
        <taxon>Papilionidae</taxon>
        <taxon>Papilioninae</taxon>
        <taxon>Papilio</taxon>
    </lineage>
</organism>
<gene>
    <name evidence="1" type="ORF">RR46_01720</name>
</gene>
<name>A0A194QLM9_PAPXU</name>
<accession>A0A194QLM9</accession>
<evidence type="ECO:0000313" key="1">
    <source>
        <dbReference type="EMBL" id="KPJ04351.1"/>
    </source>
</evidence>
<reference evidence="1 2" key="1">
    <citation type="journal article" date="2015" name="Nat. Commun.">
        <title>Outbred genome sequencing and CRISPR/Cas9 gene editing in butterflies.</title>
        <authorList>
            <person name="Li X."/>
            <person name="Fan D."/>
            <person name="Zhang W."/>
            <person name="Liu G."/>
            <person name="Zhang L."/>
            <person name="Zhao L."/>
            <person name="Fang X."/>
            <person name="Chen L."/>
            <person name="Dong Y."/>
            <person name="Chen Y."/>
            <person name="Ding Y."/>
            <person name="Zhao R."/>
            <person name="Feng M."/>
            <person name="Zhu Y."/>
            <person name="Feng Y."/>
            <person name="Jiang X."/>
            <person name="Zhu D."/>
            <person name="Xiang H."/>
            <person name="Feng X."/>
            <person name="Li S."/>
            <person name="Wang J."/>
            <person name="Zhang G."/>
            <person name="Kronforst M.R."/>
            <person name="Wang W."/>
        </authorList>
    </citation>
    <scope>NUCLEOTIDE SEQUENCE [LARGE SCALE GENOMIC DNA]</scope>
    <source>
        <strain evidence="1">Ya'a_city_454_Px</strain>
        <tissue evidence="1">Whole body</tissue>
    </source>
</reference>
<dbReference type="AlphaFoldDB" id="A0A194QLM9"/>
<keyword evidence="2" id="KW-1185">Reference proteome</keyword>